<gene>
    <name evidence="1" type="ORF">CEXT_480191</name>
</gene>
<keyword evidence="2" id="KW-1185">Reference proteome</keyword>
<comment type="caution">
    <text evidence="1">The sequence shown here is derived from an EMBL/GenBank/DDBJ whole genome shotgun (WGS) entry which is preliminary data.</text>
</comment>
<sequence length="150" mass="17200">MKEKSGNVDEDICHKKFQLIMEKLGKMLFSMTADELASKLLHEQTEEKMAGIPEADVVQAEVPFVEREALMSRTNSLKKAVWQIFDCIETVVDEQNAEAREREKNLQNPCFLLKSQTISPIQHCQEILMRKDLPVLNHCGIHGAHLWARV</sequence>
<evidence type="ECO:0000313" key="2">
    <source>
        <dbReference type="Proteomes" id="UP001054945"/>
    </source>
</evidence>
<dbReference type="Proteomes" id="UP001054945">
    <property type="component" value="Unassembled WGS sequence"/>
</dbReference>
<reference evidence="1 2" key="1">
    <citation type="submission" date="2021-06" db="EMBL/GenBank/DDBJ databases">
        <title>Caerostris extrusa draft genome.</title>
        <authorList>
            <person name="Kono N."/>
            <person name="Arakawa K."/>
        </authorList>
    </citation>
    <scope>NUCLEOTIDE SEQUENCE [LARGE SCALE GENOMIC DNA]</scope>
</reference>
<organism evidence="1 2">
    <name type="scientific">Caerostris extrusa</name>
    <name type="common">Bark spider</name>
    <name type="synonym">Caerostris bankana</name>
    <dbReference type="NCBI Taxonomy" id="172846"/>
    <lineage>
        <taxon>Eukaryota</taxon>
        <taxon>Metazoa</taxon>
        <taxon>Ecdysozoa</taxon>
        <taxon>Arthropoda</taxon>
        <taxon>Chelicerata</taxon>
        <taxon>Arachnida</taxon>
        <taxon>Araneae</taxon>
        <taxon>Araneomorphae</taxon>
        <taxon>Entelegynae</taxon>
        <taxon>Araneoidea</taxon>
        <taxon>Araneidae</taxon>
        <taxon>Caerostris</taxon>
    </lineage>
</organism>
<dbReference type="EMBL" id="BPLR01003799">
    <property type="protein sequence ID" value="GIX88793.1"/>
    <property type="molecule type" value="Genomic_DNA"/>
</dbReference>
<dbReference type="AlphaFoldDB" id="A0AAV4NWT5"/>
<protein>
    <submittedName>
        <fullName evidence="1">Uncharacterized protein</fullName>
    </submittedName>
</protein>
<proteinExistence type="predicted"/>
<name>A0AAV4NWT5_CAEEX</name>
<accession>A0AAV4NWT5</accession>
<evidence type="ECO:0000313" key="1">
    <source>
        <dbReference type="EMBL" id="GIX88793.1"/>
    </source>
</evidence>